<evidence type="ECO:0000313" key="3">
    <source>
        <dbReference type="Proteomes" id="UP000192940"/>
    </source>
</evidence>
<dbReference type="InterPro" id="IPR008972">
    <property type="entry name" value="Cupredoxin"/>
</dbReference>
<feature type="signal peptide" evidence="1">
    <location>
        <begin position="1"/>
        <end position="26"/>
    </location>
</feature>
<dbReference type="Gene3D" id="2.60.40.420">
    <property type="entry name" value="Cupredoxins - blue copper proteins"/>
    <property type="match status" value="1"/>
</dbReference>
<organism evidence="2 3">
    <name type="scientific">Paenibacillus uliginis N3/975</name>
    <dbReference type="NCBI Taxonomy" id="1313296"/>
    <lineage>
        <taxon>Bacteria</taxon>
        <taxon>Bacillati</taxon>
        <taxon>Bacillota</taxon>
        <taxon>Bacilli</taxon>
        <taxon>Bacillales</taxon>
        <taxon>Paenibacillaceae</taxon>
        <taxon>Paenibacillus</taxon>
    </lineage>
</organism>
<gene>
    <name evidence="2" type="ORF">SAMN05661091_1136</name>
</gene>
<protein>
    <submittedName>
        <fullName evidence="2">Cytochrome c oxidase subunit 2</fullName>
    </submittedName>
</protein>
<evidence type="ECO:0000256" key="1">
    <source>
        <dbReference type="SAM" id="SignalP"/>
    </source>
</evidence>
<feature type="chain" id="PRO_5013005028" evidence="1">
    <location>
        <begin position="27"/>
        <end position="129"/>
    </location>
</feature>
<dbReference type="STRING" id="1313296.SAMN05661091_1136"/>
<reference evidence="2 3" key="1">
    <citation type="submission" date="2017-04" db="EMBL/GenBank/DDBJ databases">
        <authorList>
            <person name="Afonso C.L."/>
            <person name="Miller P.J."/>
            <person name="Scott M.A."/>
            <person name="Spackman E."/>
            <person name="Goraichik I."/>
            <person name="Dimitrov K.M."/>
            <person name="Suarez D.L."/>
            <person name="Swayne D.E."/>
        </authorList>
    </citation>
    <scope>NUCLEOTIDE SEQUENCE [LARGE SCALE GENOMIC DNA]</scope>
    <source>
        <strain evidence="2 3">N3/975</strain>
    </source>
</reference>
<keyword evidence="1" id="KW-0732">Signal</keyword>
<keyword evidence="3" id="KW-1185">Reference proteome</keyword>
<evidence type="ECO:0000313" key="2">
    <source>
        <dbReference type="EMBL" id="SMF74990.1"/>
    </source>
</evidence>
<dbReference type="Proteomes" id="UP000192940">
    <property type="component" value="Chromosome I"/>
</dbReference>
<dbReference type="SUPFAM" id="SSF49503">
    <property type="entry name" value="Cupredoxins"/>
    <property type="match status" value="1"/>
</dbReference>
<accession>A0A1X7GV98</accession>
<dbReference type="EMBL" id="LT840184">
    <property type="protein sequence ID" value="SMF74990.1"/>
    <property type="molecule type" value="Genomic_DNA"/>
</dbReference>
<dbReference type="RefSeq" id="WP_208918127.1">
    <property type="nucleotide sequence ID" value="NZ_LT840184.1"/>
</dbReference>
<dbReference type="AlphaFoldDB" id="A0A1X7GV98"/>
<dbReference type="PROSITE" id="PS51257">
    <property type="entry name" value="PROKAR_LIPOPROTEIN"/>
    <property type="match status" value="1"/>
</dbReference>
<sequence>MKKTLALITSCMLLLLLAACGGDKEAAPTNGTGVTDTGVAPEAELVISGSNYQFDQPEYTLKKGVPVKITFKNEEGNHGVLIPVLNLQLDSKNNTAVVTPDKTGEFDISCSIMCGPGHTKMISKLIIEE</sequence>
<proteinExistence type="predicted"/>
<name>A0A1X7GV98_9BACL</name>